<reference evidence="3 4" key="1">
    <citation type="submission" date="2019-08" db="EMBL/GenBank/DDBJ databases">
        <title>Bacillus genomes from the desert of Cuatro Cienegas, Coahuila.</title>
        <authorList>
            <person name="Olmedo-Alvarez G."/>
        </authorList>
    </citation>
    <scope>NUCLEOTIDE SEQUENCE [LARGE SCALE GENOMIC DNA]</scope>
    <source>
        <strain evidence="3 4">CH37_1T</strain>
    </source>
</reference>
<organism evidence="3 4">
    <name type="scientific">Bacillus infantis</name>
    <dbReference type="NCBI Taxonomy" id="324767"/>
    <lineage>
        <taxon>Bacteria</taxon>
        <taxon>Bacillati</taxon>
        <taxon>Bacillota</taxon>
        <taxon>Bacilli</taxon>
        <taxon>Bacillales</taxon>
        <taxon>Bacillaceae</taxon>
        <taxon>Bacillus</taxon>
    </lineage>
</organism>
<evidence type="ECO:0000313" key="3">
    <source>
        <dbReference type="EMBL" id="TYS62991.1"/>
    </source>
</evidence>
<gene>
    <name evidence="3" type="ORF">FZD47_15110</name>
</gene>
<name>A0A5D4SJS1_9BACI</name>
<keyword evidence="2" id="KW-0472">Membrane</keyword>
<dbReference type="Gene3D" id="1.20.120.570">
    <property type="entry name" value="YkyA-like"/>
    <property type="match status" value="1"/>
</dbReference>
<proteinExistence type="predicted"/>
<comment type="caution">
    <text evidence="3">The sequence shown here is derived from an EMBL/GenBank/DDBJ whole genome shotgun (WGS) entry which is preliminary data.</text>
</comment>
<sequence>MDKLFHKNYEESWTTPICSLYAAAIFHLGGLMMSVIRKKKVLAVLFLSLFVLGGCMNKETPGEKAYSLLEKTAEAEDGFEKQQDPLVKLEKQEKELYDQIIALGMKEFDQIKKLSDEALEAVGKREELMNKEQESIESSKEEFAPLEDIIPDIEDKEAKESAEELYKVMMDRYSVHDELYSEYKKGLELDKELYSLFKKEDLTMEQLEAQIEKINQSYEQLTVHNKEFNELTKKYNEIKLSFYKQAGVEVAAE</sequence>
<dbReference type="Proteomes" id="UP000323732">
    <property type="component" value="Unassembled WGS sequence"/>
</dbReference>
<dbReference type="InterPro" id="IPR019454">
    <property type="entry name" value="Lipoprot_YkyA-like"/>
</dbReference>
<keyword evidence="2" id="KW-1133">Transmembrane helix</keyword>
<evidence type="ECO:0000256" key="2">
    <source>
        <dbReference type="SAM" id="Phobius"/>
    </source>
</evidence>
<feature type="coiled-coil region" evidence="1">
    <location>
        <begin position="197"/>
        <end position="224"/>
    </location>
</feature>
<dbReference type="SUPFAM" id="SSF140423">
    <property type="entry name" value="MW0975(SA0943)-like"/>
    <property type="match status" value="1"/>
</dbReference>
<dbReference type="AlphaFoldDB" id="A0A5D4SJS1"/>
<evidence type="ECO:0008006" key="5">
    <source>
        <dbReference type="Google" id="ProtNLM"/>
    </source>
</evidence>
<dbReference type="EMBL" id="VTES01000004">
    <property type="protein sequence ID" value="TYS62991.1"/>
    <property type="molecule type" value="Genomic_DNA"/>
</dbReference>
<evidence type="ECO:0000256" key="1">
    <source>
        <dbReference type="SAM" id="Coils"/>
    </source>
</evidence>
<dbReference type="InterPro" id="IPR036785">
    <property type="entry name" value="YkyA-like_sf"/>
</dbReference>
<protein>
    <recommendedName>
        <fullName evidence="5">YkyA family protein</fullName>
    </recommendedName>
</protein>
<evidence type="ECO:0000313" key="4">
    <source>
        <dbReference type="Proteomes" id="UP000323732"/>
    </source>
</evidence>
<dbReference type="Pfam" id="PF10368">
    <property type="entry name" value="YkyA"/>
    <property type="match status" value="1"/>
</dbReference>
<keyword evidence="1" id="KW-0175">Coiled coil</keyword>
<accession>A0A5D4SJS1</accession>
<keyword evidence="2" id="KW-0812">Transmembrane</keyword>
<feature type="transmembrane region" description="Helical" evidence="2">
    <location>
        <begin position="12"/>
        <end position="35"/>
    </location>
</feature>